<evidence type="ECO:0000313" key="7">
    <source>
        <dbReference type="Proteomes" id="UP001159427"/>
    </source>
</evidence>
<dbReference type="PROSITE" id="PS50287">
    <property type="entry name" value="SRCR_2"/>
    <property type="match status" value="1"/>
</dbReference>
<dbReference type="Proteomes" id="UP001159427">
    <property type="component" value="Unassembled WGS sequence"/>
</dbReference>
<dbReference type="Pfam" id="PF00041">
    <property type="entry name" value="fn3"/>
    <property type="match status" value="2"/>
</dbReference>
<dbReference type="SMART" id="SM00202">
    <property type="entry name" value="SR"/>
    <property type="match status" value="1"/>
</dbReference>
<organism evidence="6 7">
    <name type="scientific">Porites evermanni</name>
    <dbReference type="NCBI Taxonomy" id="104178"/>
    <lineage>
        <taxon>Eukaryota</taxon>
        <taxon>Metazoa</taxon>
        <taxon>Cnidaria</taxon>
        <taxon>Anthozoa</taxon>
        <taxon>Hexacorallia</taxon>
        <taxon>Scleractinia</taxon>
        <taxon>Fungiina</taxon>
        <taxon>Poritidae</taxon>
        <taxon>Porites</taxon>
    </lineage>
</organism>
<feature type="disulfide bond" evidence="2">
    <location>
        <begin position="342"/>
        <end position="406"/>
    </location>
</feature>
<keyword evidence="7" id="KW-1185">Reference proteome</keyword>
<dbReference type="PRINTS" id="PR00258">
    <property type="entry name" value="SPERACTRCPTR"/>
</dbReference>
<reference evidence="6 7" key="1">
    <citation type="submission" date="2022-05" db="EMBL/GenBank/DDBJ databases">
        <authorList>
            <consortium name="Genoscope - CEA"/>
            <person name="William W."/>
        </authorList>
    </citation>
    <scope>NUCLEOTIDE SEQUENCE [LARGE SCALE GENOMIC DNA]</scope>
</reference>
<feature type="domain" description="Fibronectin type-III" evidence="5">
    <location>
        <begin position="120"/>
        <end position="219"/>
    </location>
</feature>
<dbReference type="PANTHER" id="PTHR48071">
    <property type="entry name" value="SRCR DOMAIN-CONTAINING PROTEIN"/>
    <property type="match status" value="1"/>
</dbReference>
<dbReference type="PROSITE" id="PS00420">
    <property type="entry name" value="SRCR_1"/>
    <property type="match status" value="1"/>
</dbReference>
<evidence type="ECO:0000259" key="4">
    <source>
        <dbReference type="PROSITE" id="PS50287"/>
    </source>
</evidence>
<evidence type="ECO:0000259" key="5">
    <source>
        <dbReference type="PROSITE" id="PS50853"/>
    </source>
</evidence>
<name>A0ABN8QEE4_9CNID</name>
<dbReference type="InterPro" id="IPR036116">
    <property type="entry name" value="FN3_sf"/>
</dbReference>
<dbReference type="Gene3D" id="2.60.40.10">
    <property type="entry name" value="Immunoglobulins"/>
    <property type="match status" value="3"/>
</dbReference>
<sequence>MVTVEPGFNSEFYRRDCNWLVSSWSLSLDNKTATSMQVSWKNLSALLTQSVLHYITVIKSSDGSIVNGNILQGNTTSDVFYGLSPYMEYRLNVLGVNGNGKAYKSSEATGWTEESAPGSAPRNITFSEVTTTQFKVTWNTLPQRFHNGRLLGYRVYFRRSAYYPYPFNTSGVVTSSPNVTLALITGLGPAQRYDVSVAAFTAKGEGPRSSRYYVTTAQVLYGWNLTVVKTTFSSILIRWVNLTSLLNRKVGQYVVFLNRRNKSVAFHQVVNGDQLTAEISGLTHLTNYTVEVVGIDTLRKPYKTPSEAIMTANRKSLRLVGGSGSWEGRVEVLYNNIWGTVCDDSWDLRDAHVVCRQLGFARALSALGSSRFGAGRGQIWLDDVACSGNESSLVYCRHRRWGIHNCGHHEDASVICSREPSTSVPWKTCNFDYGLCNGWSQSRSDKFDWIRQRGSTSSSNTGPSSDHTTGNAYGIVKHIICNALCAEETDELHVLLRGGGGGGCLFY</sequence>
<dbReference type="SUPFAM" id="SSF49899">
    <property type="entry name" value="Concanavalin A-like lectins/glucanases"/>
    <property type="match status" value="1"/>
</dbReference>
<dbReference type="SMART" id="SM00060">
    <property type="entry name" value="FN3"/>
    <property type="match status" value="3"/>
</dbReference>
<dbReference type="Gene3D" id="2.60.120.200">
    <property type="match status" value="1"/>
</dbReference>
<dbReference type="SUPFAM" id="SSF56487">
    <property type="entry name" value="SRCR-like"/>
    <property type="match status" value="1"/>
</dbReference>
<dbReference type="Pfam" id="PF00530">
    <property type="entry name" value="SRCR"/>
    <property type="match status" value="1"/>
</dbReference>
<dbReference type="Gene3D" id="3.10.250.10">
    <property type="entry name" value="SRCR-like domain"/>
    <property type="match status" value="1"/>
</dbReference>
<dbReference type="InterPro" id="IPR000998">
    <property type="entry name" value="MAM_dom"/>
</dbReference>
<evidence type="ECO:0000256" key="2">
    <source>
        <dbReference type="PROSITE-ProRule" id="PRU00196"/>
    </source>
</evidence>
<protein>
    <submittedName>
        <fullName evidence="6">Uncharacterized protein</fullName>
    </submittedName>
</protein>
<dbReference type="PROSITE" id="PS50060">
    <property type="entry name" value="MAM_2"/>
    <property type="match status" value="1"/>
</dbReference>
<dbReference type="PANTHER" id="PTHR48071:SF24">
    <property type="entry name" value="DELETED IN MALIGNANT BRAIN TUMORS 1 PROTEIN-LIKE"/>
    <property type="match status" value="1"/>
</dbReference>
<dbReference type="InterPro" id="IPR013783">
    <property type="entry name" value="Ig-like_fold"/>
</dbReference>
<dbReference type="CDD" id="cd00063">
    <property type="entry name" value="FN3"/>
    <property type="match status" value="2"/>
</dbReference>
<feature type="domain" description="SRCR" evidence="4">
    <location>
        <begin position="317"/>
        <end position="417"/>
    </location>
</feature>
<comment type="caution">
    <text evidence="6">The sequence shown here is derived from an EMBL/GenBank/DDBJ whole genome shotgun (WGS) entry which is preliminary data.</text>
</comment>
<feature type="disulfide bond" evidence="2">
    <location>
        <begin position="355"/>
        <end position="416"/>
    </location>
</feature>
<proteinExistence type="predicted"/>
<dbReference type="PROSITE" id="PS50853">
    <property type="entry name" value="FN3"/>
    <property type="match status" value="2"/>
</dbReference>
<dbReference type="InterPro" id="IPR036772">
    <property type="entry name" value="SRCR-like_dom_sf"/>
</dbReference>
<dbReference type="InterPro" id="IPR013320">
    <property type="entry name" value="ConA-like_dom_sf"/>
</dbReference>
<feature type="domain" description="Fibronectin type-III" evidence="5">
    <location>
        <begin position="22"/>
        <end position="115"/>
    </location>
</feature>
<evidence type="ECO:0000259" key="3">
    <source>
        <dbReference type="PROSITE" id="PS50060"/>
    </source>
</evidence>
<dbReference type="InterPro" id="IPR003961">
    <property type="entry name" value="FN3_dom"/>
</dbReference>
<dbReference type="SUPFAM" id="SSF49265">
    <property type="entry name" value="Fibronectin type III"/>
    <property type="match status" value="2"/>
</dbReference>
<dbReference type="EMBL" id="CALNXI010001231">
    <property type="protein sequence ID" value="CAH3161057.1"/>
    <property type="molecule type" value="Genomic_DNA"/>
</dbReference>
<feature type="disulfide bond" evidence="2">
    <location>
        <begin position="386"/>
        <end position="396"/>
    </location>
</feature>
<feature type="domain" description="MAM" evidence="3">
    <location>
        <begin position="427"/>
        <end position="474"/>
    </location>
</feature>
<gene>
    <name evidence="6" type="ORF">PEVE_00003825</name>
</gene>
<evidence type="ECO:0000313" key="6">
    <source>
        <dbReference type="EMBL" id="CAH3161057.1"/>
    </source>
</evidence>
<accession>A0ABN8QEE4</accession>
<evidence type="ECO:0000256" key="1">
    <source>
        <dbReference type="ARBA" id="ARBA00023157"/>
    </source>
</evidence>
<keyword evidence="1 2" id="KW-1015">Disulfide bond</keyword>
<dbReference type="Pfam" id="PF00629">
    <property type="entry name" value="MAM"/>
    <property type="match status" value="1"/>
</dbReference>
<dbReference type="InterPro" id="IPR001190">
    <property type="entry name" value="SRCR"/>
</dbReference>